<protein>
    <recommendedName>
        <fullName evidence="9">NADH dehydrogenase [ubiquinone] iron-sulfur protein 4, mitochondrial</fullName>
    </recommendedName>
</protein>
<evidence type="ECO:0000256" key="9">
    <source>
        <dbReference type="RuleBase" id="RU367010"/>
    </source>
</evidence>
<evidence type="ECO:0000256" key="7">
    <source>
        <dbReference type="ARBA" id="ARBA00023128"/>
    </source>
</evidence>
<dbReference type="PANTHER" id="PTHR12219:SF8">
    <property type="entry name" value="NADH DEHYDROGENASE [UBIQUINONE] IRON-SULFUR PROTEIN 4, MITOCHONDRIAL"/>
    <property type="match status" value="1"/>
</dbReference>
<dbReference type="Gene3D" id="3.30.160.190">
    <property type="entry name" value="atu1810 like domain"/>
    <property type="match status" value="1"/>
</dbReference>
<evidence type="ECO:0000256" key="2">
    <source>
        <dbReference type="ARBA" id="ARBA00022448"/>
    </source>
</evidence>
<keyword evidence="3 9" id="KW-0679">Respiratory chain</keyword>
<evidence type="ECO:0000256" key="3">
    <source>
        <dbReference type="ARBA" id="ARBA00022660"/>
    </source>
</evidence>
<reference evidence="10 11" key="1">
    <citation type="submission" date="2020-02" db="EMBL/GenBank/DDBJ databases">
        <title>Draft genome sequence of Haematococcus lacustris strain NIES-144.</title>
        <authorList>
            <person name="Morimoto D."/>
            <person name="Nakagawa S."/>
            <person name="Yoshida T."/>
            <person name="Sawayama S."/>
        </authorList>
    </citation>
    <scope>NUCLEOTIDE SEQUENCE [LARGE SCALE GENOMIC DNA]</scope>
    <source>
        <strain evidence="10 11">NIES-144</strain>
    </source>
</reference>
<feature type="non-terminal residue" evidence="10">
    <location>
        <position position="153"/>
    </location>
</feature>
<comment type="function">
    <text evidence="9">Accessory subunit of the mitochondrial membrane respiratory chain NADH dehydrogenase (Complex I), that is believed not to be involved in catalysis. Complex I functions in the transfer of electrons from NADH to the respiratory chain. The immediate electron acceptor for the enzyme is believed to be ubiquinone.</text>
</comment>
<keyword evidence="6 9" id="KW-0249">Electron transport</keyword>
<dbReference type="AlphaFoldDB" id="A0A6A0A9A4"/>
<keyword evidence="7 9" id="KW-0496">Mitochondrion</keyword>
<evidence type="ECO:0000256" key="4">
    <source>
        <dbReference type="ARBA" id="ARBA00022792"/>
    </source>
</evidence>
<evidence type="ECO:0000256" key="1">
    <source>
        <dbReference type="ARBA" id="ARBA00005882"/>
    </source>
</evidence>
<sequence>MLLQAALVAKCMLRGSVPGVSGGLAQAGRAFSDIVTMRQSAPEDYSIVMKKAAELAGKDVQAANDKEVGIASGAPMDTYKRQVRIFCSAKTASQSGLARTLHNSAVAPQWKIGFDTTAKWENPLMGWTSTSDTLENVGRASLFFYTKEQAIAF</sequence>
<comment type="caution">
    <text evidence="10">The sequence shown here is derived from an EMBL/GenBank/DDBJ whole genome shotgun (WGS) entry which is preliminary data.</text>
</comment>
<dbReference type="PANTHER" id="PTHR12219">
    <property type="entry name" value="NADH-UBIQUINONE OXIDOREDUCTASE"/>
    <property type="match status" value="1"/>
</dbReference>
<organism evidence="10 11">
    <name type="scientific">Haematococcus lacustris</name>
    <name type="common">Green alga</name>
    <name type="synonym">Haematococcus pluvialis</name>
    <dbReference type="NCBI Taxonomy" id="44745"/>
    <lineage>
        <taxon>Eukaryota</taxon>
        <taxon>Viridiplantae</taxon>
        <taxon>Chlorophyta</taxon>
        <taxon>core chlorophytes</taxon>
        <taxon>Chlorophyceae</taxon>
        <taxon>CS clade</taxon>
        <taxon>Chlamydomonadales</taxon>
        <taxon>Haematococcaceae</taxon>
        <taxon>Haematococcus</taxon>
    </lineage>
</organism>
<evidence type="ECO:0000313" key="11">
    <source>
        <dbReference type="Proteomes" id="UP000485058"/>
    </source>
</evidence>
<dbReference type="GO" id="GO:0005743">
    <property type="term" value="C:mitochondrial inner membrane"/>
    <property type="evidence" value="ECO:0007669"/>
    <property type="project" value="UniProtKB-SubCell"/>
</dbReference>
<evidence type="ECO:0000256" key="6">
    <source>
        <dbReference type="ARBA" id="ARBA00022982"/>
    </source>
</evidence>
<dbReference type="Proteomes" id="UP000485058">
    <property type="component" value="Unassembled WGS sequence"/>
</dbReference>
<keyword evidence="11" id="KW-1185">Reference proteome</keyword>
<keyword evidence="5 9" id="KW-0809">Transit peptide</keyword>
<comment type="subcellular location">
    <subcellularLocation>
        <location evidence="9">Mitochondrion inner membrane</location>
        <topology evidence="9">Peripheral membrane protein</topology>
        <orientation evidence="9">Matrix side</orientation>
    </subcellularLocation>
</comment>
<evidence type="ECO:0000256" key="5">
    <source>
        <dbReference type="ARBA" id="ARBA00022946"/>
    </source>
</evidence>
<keyword evidence="4 9" id="KW-0999">Mitochondrion inner membrane</keyword>
<dbReference type="InterPro" id="IPR038532">
    <property type="entry name" value="NDUFS4-like_sf"/>
</dbReference>
<proteinExistence type="inferred from homology"/>
<keyword evidence="8 9" id="KW-0472">Membrane</keyword>
<accession>A0A6A0A9A4</accession>
<evidence type="ECO:0000313" key="10">
    <source>
        <dbReference type="EMBL" id="GFH29196.1"/>
    </source>
</evidence>
<dbReference type="GO" id="GO:0022900">
    <property type="term" value="P:electron transport chain"/>
    <property type="evidence" value="ECO:0007669"/>
    <property type="project" value="InterPro"/>
</dbReference>
<feature type="non-terminal residue" evidence="10">
    <location>
        <position position="1"/>
    </location>
</feature>
<dbReference type="InterPro" id="IPR006885">
    <property type="entry name" value="NADH_UbQ_FeS_4_mit-like"/>
</dbReference>
<gene>
    <name evidence="10" type="ORF">HaLaN_27824</name>
</gene>
<keyword evidence="2 9" id="KW-0813">Transport</keyword>
<comment type="similarity">
    <text evidence="1 9">Belongs to the complex I NDUFS4 subunit family.</text>
</comment>
<dbReference type="EMBL" id="BLLF01004232">
    <property type="protein sequence ID" value="GFH29196.1"/>
    <property type="molecule type" value="Genomic_DNA"/>
</dbReference>
<name>A0A6A0A9A4_HAELA</name>
<evidence type="ECO:0000256" key="8">
    <source>
        <dbReference type="ARBA" id="ARBA00023136"/>
    </source>
</evidence>
<dbReference type="Pfam" id="PF04800">
    <property type="entry name" value="NDUS4"/>
    <property type="match status" value="1"/>
</dbReference>